<keyword evidence="3" id="KW-0813">Transport</keyword>
<keyword evidence="8" id="KW-0333">Golgi apparatus</keyword>
<dbReference type="Pfam" id="PF00025">
    <property type="entry name" value="Arf"/>
    <property type="match status" value="1"/>
</dbReference>
<evidence type="ECO:0000313" key="11">
    <source>
        <dbReference type="EMBL" id="CAK9312346.1"/>
    </source>
</evidence>
<evidence type="ECO:0000256" key="3">
    <source>
        <dbReference type="ARBA" id="ARBA00022448"/>
    </source>
</evidence>
<dbReference type="Gene3D" id="3.40.50.300">
    <property type="entry name" value="P-loop containing nucleotide triphosphate hydrolases"/>
    <property type="match status" value="1"/>
</dbReference>
<comment type="subcellular location">
    <subcellularLocation>
        <location evidence="1">Golgi apparatus</location>
    </subcellularLocation>
</comment>
<dbReference type="PANTHER" id="PTHR11711">
    <property type="entry name" value="ADP RIBOSYLATION FACTOR-RELATED"/>
    <property type="match status" value="1"/>
</dbReference>
<evidence type="ECO:0000313" key="12">
    <source>
        <dbReference type="Proteomes" id="UP001642487"/>
    </source>
</evidence>
<evidence type="ECO:0000256" key="4">
    <source>
        <dbReference type="ARBA" id="ARBA00022707"/>
    </source>
</evidence>
<reference evidence="11 12" key="1">
    <citation type="submission" date="2024-03" db="EMBL/GenBank/DDBJ databases">
        <authorList>
            <person name="Gkanogiannis A."/>
            <person name="Becerra Lopez-Lavalle L."/>
        </authorList>
    </citation>
    <scope>NUCLEOTIDE SEQUENCE [LARGE SCALE GENOMIC DNA]</scope>
</reference>
<protein>
    <recommendedName>
        <fullName evidence="13">ADP-ribosylation factor</fullName>
    </recommendedName>
</protein>
<dbReference type="PRINTS" id="PR00328">
    <property type="entry name" value="SAR1GTPBP"/>
</dbReference>
<dbReference type="CDD" id="cd04150">
    <property type="entry name" value="Arf1_5_like"/>
    <property type="match status" value="1"/>
</dbReference>
<sequence>MSVASPVAPKQENGEVDEESIVSMLAELGYRMVEDETGAELDTERAMIRSFTFNSIRLESTIVSSFLTFSLFHRWMTWPIVIGGVTDAARLKMQVRLRGRVVFPPFLDRFLIRPSSQFSSSTAILRVALKLDFSCSLHPFQYTSVQLSEEIAIDSFRSVLAFLSIVDFMLELGTSTLRTEMGLTFAKLFSRLFAKKEMRILMVGLDAAGKTTILYKLKLGEIVTTIPTIGFNVETVEYKNISFTVWDVGGQDKIRPLWRHYFQNTQGLIFVVDSNDRDRVVEARDELHRMLNEDELRDAVLLVFANKQDLPNAMNAAEITDKLGLHSLRQRHWYIQSTCATSGEGLYEGLDWLSNNIANKA</sequence>
<evidence type="ECO:0000256" key="7">
    <source>
        <dbReference type="ARBA" id="ARBA00022927"/>
    </source>
</evidence>
<evidence type="ECO:0000256" key="2">
    <source>
        <dbReference type="ARBA" id="ARBA00010290"/>
    </source>
</evidence>
<keyword evidence="5" id="KW-0547">Nucleotide-binding</keyword>
<dbReference type="InterPro" id="IPR006689">
    <property type="entry name" value="Small_GTPase_ARF/SAR"/>
</dbReference>
<gene>
    <name evidence="11" type="ORF">CITCOLO1_LOCUS4032</name>
</gene>
<evidence type="ECO:0008006" key="13">
    <source>
        <dbReference type="Google" id="ProtNLM"/>
    </source>
</evidence>
<keyword evidence="10" id="KW-0449">Lipoprotein</keyword>
<proteinExistence type="inferred from homology"/>
<evidence type="ECO:0000256" key="6">
    <source>
        <dbReference type="ARBA" id="ARBA00022892"/>
    </source>
</evidence>
<evidence type="ECO:0000256" key="10">
    <source>
        <dbReference type="ARBA" id="ARBA00023288"/>
    </source>
</evidence>
<evidence type="ECO:0000256" key="1">
    <source>
        <dbReference type="ARBA" id="ARBA00004555"/>
    </source>
</evidence>
<comment type="similarity">
    <text evidence="2">Belongs to the small GTPase superfamily. Arf family.</text>
</comment>
<keyword evidence="7" id="KW-0653">Protein transport</keyword>
<dbReference type="Proteomes" id="UP001642487">
    <property type="component" value="Chromosome 11"/>
</dbReference>
<dbReference type="SMART" id="SM00178">
    <property type="entry name" value="SAR"/>
    <property type="match status" value="1"/>
</dbReference>
<dbReference type="PROSITE" id="PS51417">
    <property type="entry name" value="ARF"/>
    <property type="match status" value="1"/>
</dbReference>
<dbReference type="SMART" id="SM00177">
    <property type="entry name" value="ARF"/>
    <property type="match status" value="1"/>
</dbReference>
<dbReference type="InterPro" id="IPR005225">
    <property type="entry name" value="Small_GTP-bd"/>
</dbReference>
<dbReference type="InterPro" id="IPR024156">
    <property type="entry name" value="Small_GTPase_ARF"/>
</dbReference>
<dbReference type="EMBL" id="OZ021745">
    <property type="protein sequence ID" value="CAK9312346.1"/>
    <property type="molecule type" value="Genomic_DNA"/>
</dbReference>
<dbReference type="SUPFAM" id="SSF52540">
    <property type="entry name" value="P-loop containing nucleoside triphosphate hydrolases"/>
    <property type="match status" value="1"/>
</dbReference>
<keyword evidence="6" id="KW-0931">ER-Golgi transport</keyword>
<organism evidence="11 12">
    <name type="scientific">Citrullus colocynthis</name>
    <name type="common">colocynth</name>
    <dbReference type="NCBI Taxonomy" id="252529"/>
    <lineage>
        <taxon>Eukaryota</taxon>
        <taxon>Viridiplantae</taxon>
        <taxon>Streptophyta</taxon>
        <taxon>Embryophyta</taxon>
        <taxon>Tracheophyta</taxon>
        <taxon>Spermatophyta</taxon>
        <taxon>Magnoliopsida</taxon>
        <taxon>eudicotyledons</taxon>
        <taxon>Gunneridae</taxon>
        <taxon>Pentapetalae</taxon>
        <taxon>rosids</taxon>
        <taxon>fabids</taxon>
        <taxon>Cucurbitales</taxon>
        <taxon>Cucurbitaceae</taxon>
        <taxon>Benincaseae</taxon>
        <taxon>Citrullus</taxon>
    </lineage>
</organism>
<dbReference type="NCBIfam" id="TIGR00231">
    <property type="entry name" value="small_GTP"/>
    <property type="match status" value="1"/>
</dbReference>
<dbReference type="InterPro" id="IPR045872">
    <property type="entry name" value="Arf1-5-like"/>
</dbReference>
<evidence type="ECO:0000256" key="5">
    <source>
        <dbReference type="ARBA" id="ARBA00022741"/>
    </source>
</evidence>
<evidence type="ECO:0000256" key="8">
    <source>
        <dbReference type="ARBA" id="ARBA00023034"/>
    </source>
</evidence>
<accession>A0ABP0XVZ8</accession>
<keyword evidence="12" id="KW-1185">Reference proteome</keyword>
<name>A0ABP0XVZ8_9ROSI</name>
<dbReference type="SMART" id="SM00175">
    <property type="entry name" value="RAB"/>
    <property type="match status" value="1"/>
</dbReference>
<keyword evidence="9" id="KW-0342">GTP-binding</keyword>
<dbReference type="InterPro" id="IPR027417">
    <property type="entry name" value="P-loop_NTPase"/>
</dbReference>
<evidence type="ECO:0000256" key="9">
    <source>
        <dbReference type="ARBA" id="ARBA00023134"/>
    </source>
</evidence>
<keyword evidence="4" id="KW-0519">Myristate</keyword>